<organism evidence="2">
    <name type="scientific">Tanacetum cinerariifolium</name>
    <name type="common">Dalmatian daisy</name>
    <name type="synonym">Chrysanthemum cinerariifolium</name>
    <dbReference type="NCBI Taxonomy" id="118510"/>
    <lineage>
        <taxon>Eukaryota</taxon>
        <taxon>Viridiplantae</taxon>
        <taxon>Streptophyta</taxon>
        <taxon>Embryophyta</taxon>
        <taxon>Tracheophyta</taxon>
        <taxon>Spermatophyta</taxon>
        <taxon>Magnoliopsida</taxon>
        <taxon>eudicotyledons</taxon>
        <taxon>Gunneridae</taxon>
        <taxon>Pentapetalae</taxon>
        <taxon>asterids</taxon>
        <taxon>campanulids</taxon>
        <taxon>Asterales</taxon>
        <taxon>Asteraceae</taxon>
        <taxon>Asteroideae</taxon>
        <taxon>Anthemideae</taxon>
        <taxon>Anthemidinae</taxon>
        <taxon>Tanacetum</taxon>
    </lineage>
</organism>
<dbReference type="AlphaFoldDB" id="A0A6L2LU79"/>
<proteinExistence type="predicted"/>
<gene>
    <name evidence="2" type="ORF">Tci_036667</name>
</gene>
<name>A0A6L2LU79_TANCI</name>
<evidence type="ECO:0000256" key="1">
    <source>
        <dbReference type="SAM" id="MobiDB-lite"/>
    </source>
</evidence>
<comment type="caution">
    <text evidence="2">The sequence shown here is derived from an EMBL/GenBank/DDBJ whole genome shotgun (WGS) entry which is preliminary data.</text>
</comment>
<sequence>MTNVPPNDPNVDASAIVLAHVNPVGLGNGFSPYWVGDPEEDPEEDGDDVMEMDDEAEVIDPYMDDGSNNPPPLNSEDEETPPTYPIIPDADGQPIPPIASDGLEMVRKDGKTHVERIDTKGRMKKKFKEQDLDFVGLGCDNIKMDRAGSKVFEDKKVLEKDLVNERNRKEFYQEFGEYMCRMLQNRQKSKDSFHLPLGSDAAIVVATSGIDEDDDDTALMDS</sequence>
<dbReference type="EMBL" id="BKCJ010005065">
    <property type="protein sequence ID" value="GEU64689.1"/>
    <property type="molecule type" value="Genomic_DNA"/>
</dbReference>
<evidence type="ECO:0000313" key="2">
    <source>
        <dbReference type="EMBL" id="GEU64689.1"/>
    </source>
</evidence>
<feature type="compositionally biased region" description="Acidic residues" evidence="1">
    <location>
        <begin position="37"/>
        <end position="58"/>
    </location>
</feature>
<feature type="region of interest" description="Disordered" evidence="1">
    <location>
        <begin position="36"/>
        <end position="80"/>
    </location>
</feature>
<protein>
    <submittedName>
        <fullName evidence="2">Uncharacterized protein</fullName>
    </submittedName>
</protein>
<reference evidence="2" key="1">
    <citation type="journal article" date="2019" name="Sci. Rep.">
        <title>Draft genome of Tanacetum cinerariifolium, the natural source of mosquito coil.</title>
        <authorList>
            <person name="Yamashiro T."/>
            <person name="Shiraishi A."/>
            <person name="Satake H."/>
            <person name="Nakayama K."/>
        </authorList>
    </citation>
    <scope>NUCLEOTIDE SEQUENCE</scope>
</reference>
<accession>A0A6L2LU79</accession>